<evidence type="ECO:0000313" key="14">
    <source>
        <dbReference type="Proteomes" id="UP001057134"/>
    </source>
</evidence>
<protein>
    <recommendedName>
        <fullName evidence="8">DNA 3'-5' helicase</fullName>
        <ecNumber evidence="8">5.6.2.4</ecNumber>
    </recommendedName>
</protein>
<evidence type="ECO:0000256" key="1">
    <source>
        <dbReference type="ARBA" id="ARBA00006637"/>
    </source>
</evidence>
<dbReference type="InterPro" id="IPR014001">
    <property type="entry name" value="Helicase_ATP-bd"/>
</dbReference>
<evidence type="ECO:0000256" key="2">
    <source>
        <dbReference type="ARBA" id="ARBA00022741"/>
    </source>
</evidence>
<dbReference type="CDD" id="cd18789">
    <property type="entry name" value="SF2_C_XPB"/>
    <property type="match status" value="1"/>
</dbReference>
<keyword evidence="3" id="KW-0378">Hydrolase</keyword>
<dbReference type="Pfam" id="PF04851">
    <property type="entry name" value="ResIII"/>
    <property type="match status" value="1"/>
</dbReference>
<dbReference type="InterPro" id="IPR050615">
    <property type="entry name" value="ATP-dep_DNA_Helicase"/>
</dbReference>
<evidence type="ECO:0000256" key="6">
    <source>
        <dbReference type="ARBA" id="ARBA00023235"/>
    </source>
</evidence>
<dbReference type="Gene3D" id="3.40.50.300">
    <property type="entry name" value="P-loop containing nucleotide triphosphate hydrolases"/>
    <property type="match status" value="2"/>
</dbReference>
<dbReference type="EC" id="5.6.2.4" evidence="8"/>
<keyword evidence="5" id="KW-0067">ATP-binding</keyword>
<feature type="region of interest" description="Disordered" evidence="10">
    <location>
        <begin position="574"/>
        <end position="599"/>
    </location>
</feature>
<evidence type="ECO:0000256" key="5">
    <source>
        <dbReference type="ARBA" id="ARBA00022840"/>
    </source>
</evidence>
<dbReference type="InterPro" id="IPR006935">
    <property type="entry name" value="Helicase/UvrB_N"/>
</dbReference>
<evidence type="ECO:0000256" key="7">
    <source>
        <dbReference type="ARBA" id="ARBA00034617"/>
    </source>
</evidence>
<proteinExistence type="inferred from homology"/>
<dbReference type="InterPro" id="IPR032438">
    <property type="entry name" value="ERCC3_RAD25_C"/>
</dbReference>
<evidence type="ECO:0000259" key="11">
    <source>
        <dbReference type="PROSITE" id="PS51192"/>
    </source>
</evidence>
<dbReference type="Pfam" id="PF13625">
    <property type="entry name" value="Helicase_C_3"/>
    <property type="match status" value="1"/>
</dbReference>
<keyword evidence="2" id="KW-0547">Nucleotide-binding</keyword>
<evidence type="ECO:0000256" key="9">
    <source>
        <dbReference type="ARBA" id="ARBA00048988"/>
    </source>
</evidence>
<reference evidence="13" key="2">
    <citation type="journal article" date="2021" name="J Anim Sci Technol">
        <title>Complete genome sequence of Paenibacillus konkukensis sp. nov. SK3146 as a potential probiotic strain.</title>
        <authorList>
            <person name="Jung H.I."/>
            <person name="Park S."/>
            <person name="Niu K.M."/>
            <person name="Lee S.W."/>
            <person name="Kothari D."/>
            <person name="Yi K.J."/>
            <person name="Kim S.K."/>
        </authorList>
    </citation>
    <scope>NUCLEOTIDE SEQUENCE</scope>
    <source>
        <strain evidence="13">SK3146</strain>
    </source>
</reference>
<dbReference type="NCBIfam" id="NF045503">
    <property type="entry name" value="repair_heli_XPB"/>
    <property type="match status" value="1"/>
</dbReference>
<evidence type="ECO:0000256" key="4">
    <source>
        <dbReference type="ARBA" id="ARBA00022806"/>
    </source>
</evidence>
<name>A0ABY4RZU8_9BACL</name>
<keyword evidence="4" id="KW-0347">Helicase</keyword>
<accession>A0ABY4RZU8</accession>
<gene>
    <name evidence="13" type="ORF">SK3146_06527</name>
</gene>
<dbReference type="InterPro" id="IPR027417">
    <property type="entry name" value="P-loop_NTPase"/>
</dbReference>
<evidence type="ECO:0000256" key="8">
    <source>
        <dbReference type="ARBA" id="ARBA00034808"/>
    </source>
</evidence>
<dbReference type="Proteomes" id="UP001057134">
    <property type="component" value="Chromosome"/>
</dbReference>
<comment type="catalytic activity">
    <reaction evidence="7">
        <text>Couples ATP hydrolysis with the unwinding of duplex DNA by translocating in the 3'-5' direction.</text>
        <dbReference type="EC" id="5.6.2.4"/>
    </reaction>
</comment>
<dbReference type="InterPro" id="IPR001650">
    <property type="entry name" value="Helicase_C-like"/>
</dbReference>
<dbReference type="PANTHER" id="PTHR11274:SF0">
    <property type="entry name" value="GENERAL TRANSCRIPTION AND DNA REPAIR FACTOR IIH HELICASE SUBUNIT XPB"/>
    <property type="match status" value="1"/>
</dbReference>
<feature type="domain" description="Helicase ATP-binding" evidence="11">
    <location>
        <begin position="202"/>
        <end position="358"/>
    </location>
</feature>
<dbReference type="SMART" id="SM00490">
    <property type="entry name" value="HELICc"/>
    <property type="match status" value="1"/>
</dbReference>
<comment type="similarity">
    <text evidence="1">Belongs to the helicase family. RAD25/XPB subfamily.</text>
</comment>
<evidence type="ECO:0000256" key="3">
    <source>
        <dbReference type="ARBA" id="ARBA00022801"/>
    </source>
</evidence>
<comment type="catalytic activity">
    <reaction evidence="9">
        <text>ATP + H2O = ADP + phosphate + H(+)</text>
        <dbReference type="Rhea" id="RHEA:13065"/>
        <dbReference type="ChEBI" id="CHEBI:15377"/>
        <dbReference type="ChEBI" id="CHEBI:15378"/>
        <dbReference type="ChEBI" id="CHEBI:30616"/>
        <dbReference type="ChEBI" id="CHEBI:43474"/>
        <dbReference type="ChEBI" id="CHEBI:456216"/>
        <dbReference type="EC" id="5.6.2.4"/>
    </reaction>
</comment>
<keyword evidence="14" id="KW-1185">Reference proteome</keyword>
<dbReference type="PANTHER" id="PTHR11274">
    <property type="entry name" value="RAD25/XP-B DNA REPAIR HELICASE"/>
    <property type="match status" value="1"/>
</dbReference>
<dbReference type="SMART" id="SM00487">
    <property type="entry name" value="DEXDc"/>
    <property type="match status" value="1"/>
</dbReference>
<keyword evidence="6" id="KW-0413">Isomerase</keyword>
<evidence type="ECO:0000259" key="12">
    <source>
        <dbReference type="PROSITE" id="PS51194"/>
    </source>
</evidence>
<reference evidence="13" key="1">
    <citation type="submission" date="2018-02" db="EMBL/GenBank/DDBJ databases">
        <authorList>
            <person name="Kim S.-K."/>
            <person name="Jung H.-I."/>
            <person name="Lee S.-W."/>
        </authorList>
    </citation>
    <scope>NUCLEOTIDE SEQUENCE</scope>
    <source>
        <strain evidence="13">SK3146</strain>
    </source>
</reference>
<dbReference type="Pfam" id="PF16203">
    <property type="entry name" value="ERCC3_RAD25_C"/>
    <property type="match status" value="1"/>
</dbReference>
<evidence type="ECO:0000313" key="13">
    <source>
        <dbReference type="EMBL" id="UQZ87230.1"/>
    </source>
</evidence>
<dbReference type="InterPro" id="IPR032830">
    <property type="entry name" value="XPB/Ssl2_N"/>
</dbReference>
<sequence>MQMDPKRPLIVQSDFTVLLEVRHPEFDVVRAGLSRFADLVKTPEHIHTYRMSALSLWNAAAAGMKTEEIADFLERHAKFGVPPHIKQDIRRFVERYGLIRIESMGEDLLLISDDVEAIKEMVSFKSLRSYGLCQLDARTLRFSSSFRGVLKQELIKLGYPVEDLAGYTRGEELPIRLKSDGSAGKAFQLRDYQCSAVDSFYREGSMQGGSGVLVLPCGAGKTIIGIAAMGKLSCATLILTTNSTSVRQWKREILEKTDVTEEMVGEYTGTMKDVKPITIATYQILTYRKSKDDLFVHMDLFNKRDWGLIVYDEVHLLPAPVFRVTADIQATRRLGLTATLVREDGREEDVFSLVGPKRYEMPWKELEGKGWIASVTCTEIRIALPDDEKERYLTAEPRQRIRIASENPAKLGIVRELLVKHADDSIIVIGQYLDQLKEVSEAIGAPLIYGQMPHEEREELYRRFRSGELRTIVVSKVANFAVDLPDASVAIQISGSFGSRQEEAQRLGRILRPKAEVNEASFYSIVSADTKEQDFALNRQLFLIEQGYRYTIEDRTAEAADKREDNSLMRVLDETVQGSSGLHRTEPPYRAEEEGAAAR</sequence>
<feature type="domain" description="Helicase C-terminal" evidence="12">
    <location>
        <begin position="413"/>
        <end position="564"/>
    </location>
</feature>
<dbReference type="RefSeq" id="WP_434006839.1">
    <property type="nucleotide sequence ID" value="NZ_CP027059.1"/>
</dbReference>
<organism evidence="13 14">
    <name type="scientific">Paenibacillus konkukensis</name>
    <dbReference type="NCBI Taxonomy" id="2020716"/>
    <lineage>
        <taxon>Bacteria</taxon>
        <taxon>Bacillati</taxon>
        <taxon>Bacillota</taxon>
        <taxon>Bacilli</taxon>
        <taxon>Bacillales</taxon>
        <taxon>Paenibacillaceae</taxon>
        <taxon>Paenibacillus</taxon>
    </lineage>
</organism>
<feature type="compositionally biased region" description="Basic and acidic residues" evidence="10">
    <location>
        <begin position="583"/>
        <end position="593"/>
    </location>
</feature>
<dbReference type="EMBL" id="CP027059">
    <property type="protein sequence ID" value="UQZ87230.1"/>
    <property type="molecule type" value="Genomic_DNA"/>
</dbReference>
<evidence type="ECO:0000256" key="10">
    <source>
        <dbReference type="SAM" id="MobiDB-lite"/>
    </source>
</evidence>
<dbReference type="PROSITE" id="PS51194">
    <property type="entry name" value="HELICASE_CTER"/>
    <property type="match status" value="1"/>
</dbReference>
<dbReference type="PROSITE" id="PS51192">
    <property type="entry name" value="HELICASE_ATP_BIND_1"/>
    <property type="match status" value="1"/>
</dbReference>
<dbReference type="SUPFAM" id="SSF52540">
    <property type="entry name" value="P-loop containing nucleoside triphosphate hydrolases"/>
    <property type="match status" value="2"/>
</dbReference>
<dbReference type="PRINTS" id="PR00851">
    <property type="entry name" value="XRODRMPGMNTB"/>
</dbReference>